<keyword evidence="3" id="KW-1185">Reference proteome</keyword>
<feature type="compositionally biased region" description="Low complexity" evidence="1">
    <location>
        <begin position="11"/>
        <end position="37"/>
    </location>
</feature>
<dbReference type="Proteomes" id="UP001472677">
    <property type="component" value="Unassembled WGS sequence"/>
</dbReference>
<evidence type="ECO:0000313" key="2">
    <source>
        <dbReference type="EMBL" id="KAK8564835.1"/>
    </source>
</evidence>
<feature type="region of interest" description="Disordered" evidence="1">
    <location>
        <begin position="1"/>
        <end position="90"/>
    </location>
</feature>
<name>A0ABR2ES63_9ROSI</name>
<gene>
    <name evidence="2" type="ORF">V6N12_058417</name>
</gene>
<sequence>MVVAMSDVKPMTASVGASTTSAATPTMAPRPPMDTTTKGNPTLKKDMTTNNNSPSGQTSRGTKRRSSMPDATKTKMPCPQPPLKQQSWDE</sequence>
<proteinExistence type="predicted"/>
<protein>
    <submittedName>
        <fullName evidence="2">Uncharacterized protein</fullName>
    </submittedName>
</protein>
<evidence type="ECO:0000313" key="3">
    <source>
        <dbReference type="Proteomes" id="UP001472677"/>
    </source>
</evidence>
<comment type="caution">
    <text evidence="2">The sequence shown here is derived from an EMBL/GenBank/DDBJ whole genome shotgun (WGS) entry which is preliminary data.</text>
</comment>
<dbReference type="EMBL" id="JBBPBM010000010">
    <property type="protein sequence ID" value="KAK8564835.1"/>
    <property type="molecule type" value="Genomic_DNA"/>
</dbReference>
<evidence type="ECO:0000256" key="1">
    <source>
        <dbReference type="SAM" id="MobiDB-lite"/>
    </source>
</evidence>
<feature type="compositionally biased region" description="Polar residues" evidence="1">
    <location>
        <begin position="48"/>
        <end position="60"/>
    </location>
</feature>
<organism evidence="2 3">
    <name type="scientific">Hibiscus sabdariffa</name>
    <name type="common">roselle</name>
    <dbReference type="NCBI Taxonomy" id="183260"/>
    <lineage>
        <taxon>Eukaryota</taxon>
        <taxon>Viridiplantae</taxon>
        <taxon>Streptophyta</taxon>
        <taxon>Embryophyta</taxon>
        <taxon>Tracheophyta</taxon>
        <taxon>Spermatophyta</taxon>
        <taxon>Magnoliopsida</taxon>
        <taxon>eudicotyledons</taxon>
        <taxon>Gunneridae</taxon>
        <taxon>Pentapetalae</taxon>
        <taxon>rosids</taxon>
        <taxon>malvids</taxon>
        <taxon>Malvales</taxon>
        <taxon>Malvaceae</taxon>
        <taxon>Malvoideae</taxon>
        <taxon>Hibiscus</taxon>
    </lineage>
</organism>
<accession>A0ABR2ES63</accession>
<reference evidence="2 3" key="1">
    <citation type="journal article" date="2024" name="G3 (Bethesda)">
        <title>Genome assembly of Hibiscus sabdariffa L. provides insights into metabolisms of medicinal natural products.</title>
        <authorList>
            <person name="Kim T."/>
        </authorList>
    </citation>
    <scope>NUCLEOTIDE SEQUENCE [LARGE SCALE GENOMIC DNA]</scope>
    <source>
        <strain evidence="2">TK-2024</strain>
        <tissue evidence="2">Old leaves</tissue>
    </source>
</reference>